<dbReference type="InterPro" id="IPR050698">
    <property type="entry name" value="MBL"/>
</dbReference>
<sequence length="467" mass="52454">MNIQCLGAAGTVTGSCYLLAVGEYRVLVDCGMFQGSGEMEERNREPFVFEPGEIDAVVLTHAHIDHSGLIPKLCRDGFRGRVICTHSTAELCSILLPDSGHIQEMEAERRSRKKKGTRVARHIRPLYTEEDGRRCLSRFFGIDYDEMHEIVPGVQVRLQDAGHVLGSAIIELWVEVEEGKTCKVVFSGDLGSRGQAIVKDPTWIAEADYVFIESTYGDRLHDHKIDRRQRLSSIVQRVQEEGGTIIVPSFAVGRTQEIIYELTELLAHGTIKPFPVFIDSPLAVEATRVFRNHEDVFDEESQVYIQRGTDPLAFPGLVFVETKEESQRLNMVTSGAMIISSSGMCEAGRIKHHLRHHIWRPKSHLVFVGYQAPGTLGRRIVDGARHVRIFGRDYKVAAHVHMIEGFSAHADRGGLLDWLGGFIQKPKKVIVVHGEPDVRKIFAQTIEEELGFETVIPERFDSIELLV</sequence>
<dbReference type="InterPro" id="IPR011108">
    <property type="entry name" value="RMMBL"/>
</dbReference>
<keyword evidence="1 5" id="KW-0378">Hydrolase</keyword>
<dbReference type="Pfam" id="PF10996">
    <property type="entry name" value="Beta-Casp"/>
    <property type="match status" value="1"/>
</dbReference>
<evidence type="ECO:0000313" key="5">
    <source>
        <dbReference type="EMBL" id="BAU29507.1"/>
    </source>
</evidence>
<dbReference type="OrthoDB" id="9803916at2"/>
<accession>A0A0U5C9Y6</accession>
<reference evidence="5 6" key="1">
    <citation type="submission" date="2015-12" db="EMBL/GenBank/DDBJ databases">
        <title>Genome sequence of Aneurinibacillus soli.</title>
        <authorList>
            <person name="Lee J.S."/>
            <person name="Lee K.C."/>
            <person name="Kim K.K."/>
            <person name="Lee B.W."/>
        </authorList>
    </citation>
    <scope>NUCLEOTIDE SEQUENCE [LARGE SCALE GENOMIC DNA]</scope>
    <source>
        <strain evidence="5 6">CB4</strain>
    </source>
</reference>
<evidence type="ECO:0000256" key="2">
    <source>
        <dbReference type="ARBA" id="ARBA00034221"/>
    </source>
</evidence>
<protein>
    <submittedName>
        <fullName evidence="5">Ribonuclease</fullName>
        <ecNumber evidence="5">3.1.-.-</ecNumber>
    </submittedName>
</protein>
<dbReference type="CDD" id="cd16295">
    <property type="entry name" value="TTHA0252-CPSF-like_MBL-fold"/>
    <property type="match status" value="1"/>
</dbReference>
<organism evidence="5 6">
    <name type="scientific">Aneurinibacillus soli</name>
    <dbReference type="NCBI Taxonomy" id="1500254"/>
    <lineage>
        <taxon>Bacteria</taxon>
        <taxon>Bacillati</taxon>
        <taxon>Bacillota</taxon>
        <taxon>Bacilli</taxon>
        <taxon>Bacillales</taxon>
        <taxon>Paenibacillaceae</taxon>
        <taxon>Aneurinibacillus group</taxon>
        <taxon>Aneurinibacillus</taxon>
    </lineage>
</organism>
<evidence type="ECO:0000256" key="3">
    <source>
        <dbReference type="ARBA" id="ARBA00034301"/>
    </source>
</evidence>
<dbReference type="PANTHER" id="PTHR11203">
    <property type="entry name" value="CLEAVAGE AND POLYADENYLATION SPECIFICITY FACTOR FAMILY MEMBER"/>
    <property type="match status" value="1"/>
</dbReference>
<dbReference type="SUPFAM" id="SSF56281">
    <property type="entry name" value="Metallo-hydrolase/oxidoreductase"/>
    <property type="match status" value="1"/>
</dbReference>
<dbReference type="Gene3D" id="3.40.50.10890">
    <property type="match status" value="1"/>
</dbReference>
<comment type="catalytic activity">
    <reaction evidence="2">
        <text>3',5'-cyclic CMP + H2O = CMP + H(+)</text>
        <dbReference type="Rhea" id="RHEA:72675"/>
        <dbReference type="ChEBI" id="CHEBI:15377"/>
        <dbReference type="ChEBI" id="CHEBI:15378"/>
        <dbReference type="ChEBI" id="CHEBI:58003"/>
        <dbReference type="ChEBI" id="CHEBI:60377"/>
    </reaction>
    <physiologicalReaction direction="left-to-right" evidence="2">
        <dbReference type="Rhea" id="RHEA:72676"/>
    </physiologicalReaction>
</comment>
<dbReference type="EMBL" id="AP017312">
    <property type="protein sequence ID" value="BAU29507.1"/>
    <property type="molecule type" value="Genomic_DNA"/>
</dbReference>
<dbReference type="PANTHER" id="PTHR11203:SF37">
    <property type="entry name" value="INTEGRATOR COMPLEX SUBUNIT 11"/>
    <property type="match status" value="1"/>
</dbReference>
<comment type="function">
    <text evidence="3">Counteracts the endogenous Pycsar antiviral defense system. Phosphodiesterase that enables metal-dependent hydrolysis of host cyclic nucleotide Pycsar defense signals such as cCMP and cUMP.</text>
</comment>
<gene>
    <name evidence="5" type="ORF">CB4_03707</name>
</gene>
<dbReference type="RefSeq" id="WP_096467178.1">
    <property type="nucleotide sequence ID" value="NZ_AP017312.1"/>
</dbReference>
<keyword evidence="6" id="KW-1185">Reference proteome</keyword>
<name>A0A0U5C9Y6_9BACL</name>
<evidence type="ECO:0000256" key="4">
    <source>
        <dbReference type="ARBA" id="ARBA00048505"/>
    </source>
</evidence>
<dbReference type="AlphaFoldDB" id="A0A0U5C9Y6"/>
<dbReference type="InterPro" id="IPR036866">
    <property type="entry name" value="RibonucZ/Hydroxyglut_hydro"/>
</dbReference>
<dbReference type="Gene3D" id="3.60.15.10">
    <property type="entry name" value="Ribonuclease Z/Hydroxyacylglutathione hydrolase-like"/>
    <property type="match status" value="1"/>
</dbReference>
<dbReference type="EC" id="3.1.-.-" evidence="5"/>
<dbReference type="GO" id="GO:0004521">
    <property type="term" value="F:RNA endonuclease activity"/>
    <property type="evidence" value="ECO:0007669"/>
    <property type="project" value="TreeGrafter"/>
</dbReference>
<proteinExistence type="predicted"/>
<comment type="catalytic activity">
    <reaction evidence="4">
        <text>3',5'-cyclic UMP + H2O = UMP + H(+)</text>
        <dbReference type="Rhea" id="RHEA:70575"/>
        <dbReference type="ChEBI" id="CHEBI:15377"/>
        <dbReference type="ChEBI" id="CHEBI:15378"/>
        <dbReference type="ChEBI" id="CHEBI:57865"/>
        <dbReference type="ChEBI" id="CHEBI:184387"/>
    </reaction>
    <physiologicalReaction direction="left-to-right" evidence="4">
        <dbReference type="Rhea" id="RHEA:70576"/>
    </physiologicalReaction>
</comment>
<dbReference type="InterPro" id="IPR001279">
    <property type="entry name" value="Metallo-B-lactamas"/>
</dbReference>
<dbReference type="SMART" id="SM01027">
    <property type="entry name" value="Beta-Casp"/>
    <property type="match status" value="1"/>
</dbReference>
<dbReference type="SMART" id="SM00849">
    <property type="entry name" value="Lactamase_B"/>
    <property type="match status" value="1"/>
</dbReference>
<dbReference type="InterPro" id="IPR022712">
    <property type="entry name" value="Beta_Casp"/>
</dbReference>
<dbReference type="Pfam" id="PF00753">
    <property type="entry name" value="Lactamase_B"/>
    <property type="match status" value="1"/>
</dbReference>
<dbReference type="Proteomes" id="UP000217696">
    <property type="component" value="Chromosome"/>
</dbReference>
<dbReference type="Pfam" id="PF07521">
    <property type="entry name" value="RMMBL"/>
    <property type="match status" value="1"/>
</dbReference>
<evidence type="ECO:0000256" key="1">
    <source>
        <dbReference type="ARBA" id="ARBA00022801"/>
    </source>
</evidence>
<evidence type="ECO:0000313" key="6">
    <source>
        <dbReference type="Proteomes" id="UP000217696"/>
    </source>
</evidence>
<dbReference type="GO" id="GO:0016787">
    <property type="term" value="F:hydrolase activity"/>
    <property type="evidence" value="ECO:0007669"/>
    <property type="project" value="UniProtKB-KW"/>
</dbReference>
<dbReference type="KEGG" id="asoc:CB4_03707"/>